<evidence type="ECO:0000256" key="11">
    <source>
        <dbReference type="PIRNR" id="PIRNR000524"/>
    </source>
</evidence>
<name>A0A8P4K378_DICLA</name>
<dbReference type="PIRSF" id="PIRSF000524">
    <property type="entry name" value="SPT"/>
    <property type="match status" value="1"/>
</dbReference>
<keyword evidence="8 11" id="KW-0663">Pyridoxal phosphate</keyword>
<keyword evidence="19" id="KW-1185">Reference proteome</keyword>
<evidence type="ECO:0000256" key="7">
    <source>
        <dbReference type="ARBA" id="ARBA00022679"/>
    </source>
</evidence>
<dbReference type="GO" id="GO:0008453">
    <property type="term" value="F:alanine-glyoxylate transaminase activity"/>
    <property type="evidence" value="ECO:0007669"/>
    <property type="project" value="UniProtKB-EC"/>
</dbReference>
<dbReference type="Gene3D" id="3.40.640.10">
    <property type="entry name" value="Type I PLP-dependent aspartate aminotransferase-like (Major domain)"/>
    <property type="match status" value="1"/>
</dbReference>
<dbReference type="InterPro" id="IPR020578">
    <property type="entry name" value="Aminotrans_V_PyrdxlP_BS"/>
</dbReference>
<dbReference type="InterPro" id="IPR015424">
    <property type="entry name" value="PyrdxlP-dep_Trfase"/>
</dbReference>
<evidence type="ECO:0000256" key="6">
    <source>
        <dbReference type="ARBA" id="ARBA00022576"/>
    </source>
</evidence>
<evidence type="ECO:0000256" key="16">
    <source>
        <dbReference type="SAM" id="SignalP"/>
    </source>
</evidence>
<dbReference type="Ensembl" id="ENSDLAT00005072506.1">
    <property type="protein sequence ID" value="ENSDLAP00005068560.1"/>
    <property type="gene ID" value="ENSDLAG00005029891.1"/>
</dbReference>
<dbReference type="Gene3D" id="3.90.1150.10">
    <property type="entry name" value="Aspartate Aminotransferase, domain 1"/>
    <property type="match status" value="1"/>
</dbReference>
<keyword evidence="16" id="KW-0732">Signal</keyword>
<dbReference type="EC" id="2.6.1.44" evidence="4 11"/>
<comment type="subunit">
    <text evidence="11">Homodimer.</text>
</comment>
<dbReference type="GO" id="GO:0004760">
    <property type="term" value="F:L-serine-pyruvate transaminase activity"/>
    <property type="evidence" value="ECO:0007669"/>
    <property type="project" value="UniProtKB-EC"/>
</dbReference>
<keyword evidence="6" id="KW-0032">Aminotransferase</keyword>
<comment type="similarity">
    <text evidence="2 11 14">Belongs to the class-V pyridoxal-phosphate-dependent aminotransferase family.</text>
</comment>
<dbReference type="FunFam" id="3.90.1150.10:FF:000039">
    <property type="entry name" value="Serine--pyruvate aminotransferase"/>
    <property type="match status" value="1"/>
</dbReference>
<dbReference type="PANTHER" id="PTHR21152:SF22">
    <property type="entry name" value="ALANINE--GLYOXYLATE AMINOTRANSFERASE"/>
    <property type="match status" value="1"/>
</dbReference>
<evidence type="ECO:0000256" key="3">
    <source>
        <dbReference type="ARBA" id="ARBA00013027"/>
    </source>
</evidence>
<evidence type="ECO:0000256" key="15">
    <source>
        <dbReference type="RuleBase" id="RU004504"/>
    </source>
</evidence>
<dbReference type="CDD" id="cd06451">
    <property type="entry name" value="AGAT_like"/>
    <property type="match status" value="1"/>
</dbReference>
<comment type="catalytic activity">
    <reaction evidence="10">
        <text>glyoxylate + L-alanine = glycine + pyruvate</text>
        <dbReference type="Rhea" id="RHEA:24248"/>
        <dbReference type="ChEBI" id="CHEBI:15361"/>
        <dbReference type="ChEBI" id="CHEBI:36655"/>
        <dbReference type="ChEBI" id="CHEBI:57305"/>
        <dbReference type="ChEBI" id="CHEBI:57972"/>
        <dbReference type="EC" id="2.6.1.44"/>
    </reaction>
    <physiologicalReaction direction="left-to-right" evidence="10">
        <dbReference type="Rhea" id="RHEA:24249"/>
    </physiologicalReaction>
</comment>
<evidence type="ECO:0000256" key="12">
    <source>
        <dbReference type="PIRSR" id="PIRSR000524-1"/>
    </source>
</evidence>
<comment type="cofactor">
    <cofactor evidence="1 11 13 15">
        <name>pyridoxal 5'-phosphate</name>
        <dbReference type="ChEBI" id="CHEBI:597326"/>
    </cofactor>
</comment>
<evidence type="ECO:0000256" key="5">
    <source>
        <dbReference type="ARBA" id="ARBA00019220"/>
    </source>
</evidence>
<evidence type="ECO:0000256" key="13">
    <source>
        <dbReference type="PIRSR" id="PIRSR000524-50"/>
    </source>
</evidence>
<comment type="catalytic activity">
    <reaction evidence="9">
        <text>L-serine + pyruvate = 3-hydroxypyruvate + L-alanine</text>
        <dbReference type="Rhea" id="RHEA:22852"/>
        <dbReference type="ChEBI" id="CHEBI:15361"/>
        <dbReference type="ChEBI" id="CHEBI:17180"/>
        <dbReference type="ChEBI" id="CHEBI:33384"/>
        <dbReference type="ChEBI" id="CHEBI:57972"/>
        <dbReference type="EC" id="2.6.1.51"/>
    </reaction>
    <physiologicalReaction direction="left-to-right" evidence="9">
        <dbReference type="Rhea" id="RHEA:22853"/>
    </physiologicalReaction>
</comment>
<dbReference type="InterPro" id="IPR015421">
    <property type="entry name" value="PyrdxlP-dep_Trfase_major"/>
</dbReference>
<evidence type="ECO:0000256" key="2">
    <source>
        <dbReference type="ARBA" id="ARBA00009236"/>
    </source>
</evidence>
<feature type="domain" description="Aminotransferase class V" evidence="17">
    <location>
        <begin position="61"/>
        <end position="379"/>
    </location>
</feature>
<proteinExistence type="inferred from homology"/>
<dbReference type="Proteomes" id="UP000694389">
    <property type="component" value="Unassembled WGS sequence"/>
</dbReference>
<sequence length="397" mass="43579">IIWVLLLWFYCACRTAGNMSSVSVPPPKCLQKPLVVPHRHMFGPGPSNVPPRILEAGANPVIGHMHPEIFEIMSDIKSGIQYMFQTQNNMTLAVSGTGHTAMECAIFNTVEPGESVLTAVNGIWGERAAEMAERIGNIGGIPYFSALSKHRPVVFFLAHGESSTGVLHPLDGIGQLCHKYNCLFLVDSVASIGGAPLYMDQQGIDILYTGSQKVLNAPPGTAPISFSERACQKIFNRRTKPVSFFLDLSWLANYWGCDGKPSRVYHHTGPVTAFYSLRESLAVLVEEGLEKSWERHQKVAEYFHACLENMGLKLFVKEKKARLSTVTTIVAPHGYDWKEITTYIMKTHNLEISGGLGPSVGLVLRVGLMGCNSSKANVDMVLAALKDALKHCHKSKV</sequence>
<feature type="binding site" evidence="12">
    <location>
        <position position="365"/>
    </location>
    <ligand>
        <name>substrate</name>
    </ligand>
</feature>
<dbReference type="EC" id="2.6.1.51" evidence="3 11"/>
<dbReference type="GO" id="GO:0019265">
    <property type="term" value="P:glycine biosynthetic process, by transamination of glyoxylate"/>
    <property type="evidence" value="ECO:0007669"/>
    <property type="project" value="TreeGrafter"/>
</dbReference>
<evidence type="ECO:0000256" key="14">
    <source>
        <dbReference type="RuleBase" id="RU004075"/>
    </source>
</evidence>
<dbReference type="AlphaFoldDB" id="A0A8P4K378"/>
<evidence type="ECO:0000256" key="9">
    <source>
        <dbReference type="ARBA" id="ARBA00033634"/>
    </source>
</evidence>
<dbReference type="InterPro" id="IPR024169">
    <property type="entry name" value="SP_NH2Trfase/AEP_transaminase"/>
</dbReference>
<dbReference type="SUPFAM" id="SSF53383">
    <property type="entry name" value="PLP-dependent transferases"/>
    <property type="match status" value="1"/>
</dbReference>
<evidence type="ECO:0000313" key="19">
    <source>
        <dbReference type="Proteomes" id="UP000694389"/>
    </source>
</evidence>
<evidence type="ECO:0000259" key="17">
    <source>
        <dbReference type="Pfam" id="PF00266"/>
    </source>
</evidence>
<dbReference type="PANTHER" id="PTHR21152">
    <property type="entry name" value="AMINOTRANSFERASE CLASS V"/>
    <property type="match status" value="1"/>
</dbReference>
<reference evidence="18" key="1">
    <citation type="submission" date="2025-08" db="UniProtKB">
        <authorList>
            <consortium name="Ensembl"/>
        </authorList>
    </citation>
    <scope>IDENTIFICATION</scope>
</reference>
<evidence type="ECO:0000256" key="10">
    <source>
        <dbReference type="ARBA" id="ARBA00033660"/>
    </source>
</evidence>
<evidence type="ECO:0000256" key="1">
    <source>
        <dbReference type="ARBA" id="ARBA00001933"/>
    </source>
</evidence>
<dbReference type="InterPro" id="IPR015422">
    <property type="entry name" value="PyrdxlP-dep_Trfase_small"/>
</dbReference>
<dbReference type="PROSITE" id="PS00595">
    <property type="entry name" value="AA_TRANSFER_CLASS_5"/>
    <property type="match status" value="1"/>
</dbReference>
<evidence type="ECO:0000313" key="18">
    <source>
        <dbReference type="Ensembl" id="ENSDLAP00005068560.1"/>
    </source>
</evidence>
<dbReference type="Pfam" id="PF00266">
    <property type="entry name" value="Aminotran_5"/>
    <property type="match status" value="1"/>
</dbReference>
<evidence type="ECO:0000256" key="8">
    <source>
        <dbReference type="ARBA" id="ARBA00022898"/>
    </source>
</evidence>
<dbReference type="GO" id="GO:0005777">
    <property type="term" value="C:peroxisome"/>
    <property type="evidence" value="ECO:0007669"/>
    <property type="project" value="TreeGrafter"/>
</dbReference>
<feature type="chain" id="PRO_5035767290" description="Alanine--glyoxylate aminotransferase" evidence="16">
    <location>
        <begin position="16"/>
        <end position="397"/>
    </location>
</feature>
<evidence type="ECO:0000256" key="4">
    <source>
        <dbReference type="ARBA" id="ARBA00013049"/>
    </source>
</evidence>
<protein>
    <recommendedName>
        <fullName evidence="5 11">Alanine--glyoxylate aminotransferase</fullName>
        <shortName evidence="11">AGT</shortName>
        <shortName evidence="11">SPT</shortName>
        <ecNumber evidence="4 11">2.6.1.44</ecNumber>
        <ecNumber evidence="3 11">2.6.1.51</ecNumber>
    </recommendedName>
    <alternativeName>
        <fullName evidence="11">Serine--pyruvate aminotransferase</fullName>
    </alternativeName>
</protein>
<feature type="signal peptide" evidence="16">
    <location>
        <begin position="1"/>
        <end position="15"/>
    </location>
</feature>
<organism evidence="18 19">
    <name type="scientific">Dicentrarchus labrax</name>
    <name type="common">European seabass</name>
    <name type="synonym">Morone labrax</name>
    <dbReference type="NCBI Taxonomy" id="13489"/>
    <lineage>
        <taxon>Eukaryota</taxon>
        <taxon>Metazoa</taxon>
        <taxon>Chordata</taxon>
        <taxon>Craniata</taxon>
        <taxon>Vertebrata</taxon>
        <taxon>Euteleostomi</taxon>
        <taxon>Actinopterygii</taxon>
        <taxon>Neopterygii</taxon>
        <taxon>Teleostei</taxon>
        <taxon>Neoteleostei</taxon>
        <taxon>Acanthomorphata</taxon>
        <taxon>Eupercaria</taxon>
        <taxon>Moronidae</taxon>
        <taxon>Dicentrarchus</taxon>
    </lineage>
</organism>
<feature type="modified residue" description="N6-(pyridoxal phosphate)lysine" evidence="13">
    <location>
        <position position="213"/>
    </location>
</feature>
<accession>A0A8P4K378</accession>
<keyword evidence="7" id="KW-0808">Transferase</keyword>
<dbReference type="InterPro" id="IPR000192">
    <property type="entry name" value="Aminotrans_V_dom"/>
</dbReference>
<reference evidence="18" key="2">
    <citation type="submission" date="2025-09" db="UniProtKB">
        <authorList>
            <consortium name="Ensembl"/>
        </authorList>
    </citation>
    <scope>IDENTIFICATION</scope>
</reference>
<dbReference type="GeneTree" id="ENSGT00940000153241"/>